<accession>A0A7C4L151</accession>
<dbReference type="GO" id="GO:0003746">
    <property type="term" value="F:translation elongation factor activity"/>
    <property type="evidence" value="ECO:0007669"/>
    <property type="project" value="UniProtKB-UniRule"/>
</dbReference>
<sequence>MPRNFPLEKCRNIGIIAHIDAGKTTTTERILFYTGKTYRIGSVDEGTTVTDWMAQERERGITIVSAAVTAEWKGYQINVIDTPGHIDFTAEVQRSLRVLDGGVVIFDAVQGVEPQSETVWRQADRYQVPRICFVNKMDRVGASFERTIESIRQRLGANPIAMQIPIGEESAFEGVVDLLTMQAITWEDELGREPKYGKIPDYLLPQAQEMRAIMVEKIAEFEDELIIKFLEGEEISVDELKQVLRRAVIANKATPVFCGSSLRNKGVQPILDAVIDYLPSPMDIPPVKGVDPDNHDRIIERPVDDDAPMSALVFKIVADPYVGRLAYFRVYSGKVTQGETVLNSSKNRKERIGRMVRMYADRREDITEVYAGDIGAVLGFKDTFTGDTLCDPKNPILLESITFPEPVIFVAVEPKTTADQDRMAEALRRLAEEDPTFKVRTDENTGQTIIAGMGELHLDIIVDRMMREFRVQANVGRPRVSYRETITRPVIGVNYKYVKQTGGRGQYGHVVLTLEPLERGNGIRFVDRIVGGVIPKEYIPAVEKGILEAAESGILAGYPVTDIQVTLTDGSYHEVDSSEMAFKMAAIFAFKEGMQRGAPVLLEPIMKVEVVLPEEYLGDVLAQLNSRRAEIQGMDMRPGNAQAIRALVPLAEMFGYTTELRSATQGRGVYSMEFDHYAPVPESVKQKILN</sequence>
<keyword evidence="5 6" id="KW-0342">GTP-binding</keyword>
<evidence type="ECO:0000259" key="8">
    <source>
        <dbReference type="PROSITE" id="PS51722"/>
    </source>
</evidence>
<gene>
    <name evidence="6 9" type="primary">fusA</name>
    <name evidence="9" type="ORF">ENT17_04710</name>
</gene>
<evidence type="ECO:0000256" key="1">
    <source>
        <dbReference type="ARBA" id="ARBA00005870"/>
    </source>
</evidence>
<dbReference type="Pfam" id="PF22042">
    <property type="entry name" value="EF-G_D2"/>
    <property type="match status" value="1"/>
</dbReference>
<dbReference type="CDD" id="cd04088">
    <property type="entry name" value="EFG_mtEFG_II"/>
    <property type="match status" value="1"/>
</dbReference>
<dbReference type="CDD" id="cd16262">
    <property type="entry name" value="EFG_III"/>
    <property type="match status" value="1"/>
</dbReference>
<dbReference type="InterPro" id="IPR035647">
    <property type="entry name" value="EFG_III/V"/>
</dbReference>
<dbReference type="InterPro" id="IPR014721">
    <property type="entry name" value="Ribsml_uS5_D2-typ_fold_subgr"/>
</dbReference>
<evidence type="ECO:0000256" key="5">
    <source>
        <dbReference type="ARBA" id="ARBA00023134"/>
    </source>
</evidence>
<dbReference type="PROSITE" id="PS00301">
    <property type="entry name" value="G_TR_1"/>
    <property type="match status" value="1"/>
</dbReference>
<dbReference type="SUPFAM" id="SSF54211">
    <property type="entry name" value="Ribosomal protein S5 domain 2-like"/>
    <property type="match status" value="1"/>
</dbReference>
<dbReference type="InterPro" id="IPR009000">
    <property type="entry name" value="Transl_B-barrel_sf"/>
</dbReference>
<dbReference type="Pfam" id="PF14492">
    <property type="entry name" value="EFG_III"/>
    <property type="match status" value="1"/>
</dbReference>
<organism evidence="9">
    <name type="scientific">Bellilinea caldifistulae</name>
    <dbReference type="NCBI Taxonomy" id="360411"/>
    <lineage>
        <taxon>Bacteria</taxon>
        <taxon>Bacillati</taxon>
        <taxon>Chloroflexota</taxon>
        <taxon>Anaerolineae</taxon>
        <taxon>Anaerolineales</taxon>
        <taxon>Anaerolineaceae</taxon>
        <taxon>Bellilinea</taxon>
    </lineage>
</organism>
<evidence type="ECO:0000256" key="2">
    <source>
        <dbReference type="ARBA" id="ARBA00022741"/>
    </source>
</evidence>
<dbReference type="FunFam" id="3.40.50.300:FF:000029">
    <property type="entry name" value="Elongation factor G"/>
    <property type="match status" value="1"/>
</dbReference>
<dbReference type="SUPFAM" id="SSF52540">
    <property type="entry name" value="P-loop containing nucleoside triphosphate hydrolases"/>
    <property type="match status" value="1"/>
</dbReference>
<dbReference type="FunFam" id="3.30.70.240:FF:000001">
    <property type="entry name" value="Elongation factor G"/>
    <property type="match status" value="1"/>
</dbReference>
<evidence type="ECO:0000256" key="7">
    <source>
        <dbReference type="NCBIfam" id="TIGR00484"/>
    </source>
</evidence>
<dbReference type="InterPro" id="IPR005225">
    <property type="entry name" value="Small_GTP-bd"/>
</dbReference>
<dbReference type="NCBIfam" id="TIGR00231">
    <property type="entry name" value="small_GTP"/>
    <property type="match status" value="1"/>
</dbReference>
<evidence type="ECO:0000313" key="9">
    <source>
        <dbReference type="EMBL" id="HGS86901.1"/>
    </source>
</evidence>
<dbReference type="InterPro" id="IPR000795">
    <property type="entry name" value="T_Tr_GTP-bd_dom"/>
</dbReference>
<dbReference type="NCBIfam" id="NF009379">
    <property type="entry name" value="PRK12740.1-3"/>
    <property type="match status" value="1"/>
</dbReference>
<dbReference type="Gene3D" id="3.40.50.300">
    <property type="entry name" value="P-loop containing nucleotide triphosphate hydrolases"/>
    <property type="match status" value="1"/>
</dbReference>
<dbReference type="GO" id="GO:0005525">
    <property type="term" value="F:GTP binding"/>
    <property type="evidence" value="ECO:0007669"/>
    <property type="project" value="UniProtKB-UniRule"/>
</dbReference>
<dbReference type="InterPro" id="IPR035649">
    <property type="entry name" value="EFG_V"/>
</dbReference>
<dbReference type="SUPFAM" id="SSF54980">
    <property type="entry name" value="EF-G C-terminal domain-like"/>
    <property type="match status" value="2"/>
</dbReference>
<feature type="binding site" evidence="6">
    <location>
        <begin position="81"/>
        <end position="85"/>
    </location>
    <ligand>
        <name>GTP</name>
        <dbReference type="ChEBI" id="CHEBI:37565"/>
    </ligand>
</feature>
<dbReference type="CDD" id="cd03713">
    <property type="entry name" value="EFG_mtEFG_C"/>
    <property type="match status" value="1"/>
</dbReference>
<dbReference type="Gene3D" id="3.30.70.870">
    <property type="entry name" value="Elongation Factor G (Translational Gtpase), domain 3"/>
    <property type="match status" value="1"/>
</dbReference>
<feature type="binding site" evidence="6">
    <location>
        <begin position="135"/>
        <end position="138"/>
    </location>
    <ligand>
        <name>GTP</name>
        <dbReference type="ChEBI" id="CHEBI:37565"/>
    </ligand>
</feature>
<dbReference type="InterPro" id="IPR000640">
    <property type="entry name" value="EFG_V-like"/>
</dbReference>
<feature type="domain" description="Tr-type G" evidence="8">
    <location>
        <begin position="8"/>
        <end position="282"/>
    </location>
</feature>
<dbReference type="PRINTS" id="PR00315">
    <property type="entry name" value="ELONGATNFCT"/>
</dbReference>
<comment type="subcellular location">
    <subcellularLocation>
        <location evidence="6">Cytoplasm</location>
    </subcellularLocation>
</comment>
<dbReference type="SUPFAM" id="SSF50447">
    <property type="entry name" value="Translation proteins"/>
    <property type="match status" value="1"/>
</dbReference>
<dbReference type="InterPro" id="IPR047872">
    <property type="entry name" value="EFG_IV"/>
</dbReference>
<dbReference type="NCBIfam" id="TIGR00484">
    <property type="entry name" value="EF-G"/>
    <property type="match status" value="1"/>
</dbReference>
<comment type="function">
    <text evidence="6">Catalyzes the GTP-dependent ribosomal translocation step during translation elongation. During this step, the ribosome changes from the pre-translocational (PRE) to the post-translocational (POST) state as the newly formed A-site-bound peptidyl-tRNA and P-site-bound deacylated tRNA move to the P and E sites, respectively. Catalyzes the coordinated movement of the two tRNA molecules, the mRNA and conformational changes in the ribosome.</text>
</comment>
<dbReference type="Gene3D" id="3.30.70.240">
    <property type="match status" value="1"/>
</dbReference>
<evidence type="ECO:0000256" key="4">
    <source>
        <dbReference type="ARBA" id="ARBA00022917"/>
    </source>
</evidence>
<keyword evidence="4 6" id="KW-0648">Protein biosynthesis</keyword>
<name>A0A7C4L151_9CHLR</name>
<reference evidence="9" key="1">
    <citation type="journal article" date="2020" name="mSystems">
        <title>Genome- and Community-Level Interaction Insights into Carbon Utilization and Element Cycling Functions of Hydrothermarchaeota in Hydrothermal Sediment.</title>
        <authorList>
            <person name="Zhou Z."/>
            <person name="Liu Y."/>
            <person name="Xu W."/>
            <person name="Pan J."/>
            <person name="Luo Z.H."/>
            <person name="Li M."/>
        </authorList>
    </citation>
    <scope>NUCLEOTIDE SEQUENCE [LARGE SCALE GENOMIC DNA]</scope>
    <source>
        <strain evidence="9">SpSt-556</strain>
    </source>
</reference>
<dbReference type="InterPro" id="IPR020568">
    <property type="entry name" value="Ribosomal_Su5_D2-typ_SF"/>
</dbReference>
<dbReference type="InterPro" id="IPR031157">
    <property type="entry name" value="G_TR_CS"/>
</dbReference>
<dbReference type="InterPro" id="IPR027417">
    <property type="entry name" value="P-loop_NTPase"/>
</dbReference>
<dbReference type="PANTHER" id="PTHR43261">
    <property type="entry name" value="TRANSLATION ELONGATION FACTOR G-RELATED"/>
    <property type="match status" value="1"/>
</dbReference>
<dbReference type="PANTHER" id="PTHR43261:SF1">
    <property type="entry name" value="RIBOSOME-RELEASING FACTOR 2, MITOCHONDRIAL"/>
    <property type="match status" value="1"/>
</dbReference>
<dbReference type="InterPro" id="IPR005517">
    <property type="entry name" value="Transl_elong_EFG/EF2_IV"/>
</dbReference>
<dbReference type="InterPro" id="IPR004540">
    <property type="entry name" value="Transl_elong_EFG/EF2"/>
</dbReference>
<dbReference type="Gene3D" id="2.40.30.10">
    <property type="entry name" value="Translation factors"/>
    <property type="match status" value="1"/>
</dbReference>
<dbReference type="Pfam" id="PF00009">
    <property type="entry name" value="GTP_EFTU"/>
    <property type="match status" value="1"/>
</dbReference>
<dbReference type="InterPro" id="IPR009022">
    <property type="entry name" value="EFG_III"/>
</dbReference>
<dbReference type="InterPro" id="IPR041095">
    <property type="entry name" value="EFG_II"/>
</dbReference>
<dbReference type="InterPro" id="IPR053905">
    <property type="entry name" value="EF-G-like_DII"/>
</dbReference>
<protein>
    <recommendedName>
        <fullName evidence="6 7">Elongation factor G</fullName>
        <shortName evidence="6">EF-G</shortName>
    </recommendedName>
</protein>
<comment type="caution">
    <text evidence="9">The sequence shown here is derived from an EMBL/GenBank/DDBJ whole genome shotgun (WGS) entry which is preliminary data.</text>
</comment>
<dbReference type="FunFam" id="2.40.30.10:FF:000006">
    <property type="entry name" value="Elongation factor G"/>
    <property type="match status" value="1"/>
</dbReference>
<dbReference type="CDD" id="cd01434">
    <property type="entry name" value="EFG_mtEFG1_IV"/>
    <property type="match status" value="1"/>
</dbReference>
<feature type="binding site" evidence="6">
    <location>
        <begin position="17"/>
        <end position="24"/>
    </location>
    <ligand>
        <name>GTP</name>
        <dbReference type="ChEBI" id="CHEBI:37565"/>
    </ligand>
</feature>
<dbReference type="GO" id="GO:0032790">
    <property type="term" value="P:ribosome disassembly"/>
    <property type="evidence" value="ECO:0007669"/>
    <property type="project" value="TreeGrafter"/>
</dbReference>
<comment type="similarity">
    <text evidence="1 6">Belongs to the TRAFAC class translation factor GTPase superfamily. Classic translation factor GTPase family. EF-G/EF-2 subfamily.</text>
</comment>
<dbReference type="AlphaFoldDB" id="A0A7C4L151"/>
<keyword evidence="3 6" id="KW-0251">Elongation factor</keyword>
<dbReference type="SMART" id="SM00889">
    <property type="entry name" value="EFG_IV"/>
    <property type="match status" value="1"/>
</dbReference>
<dbReference type="GO" id="GO:0005737">
    <property type="term" value="C:cytoplasm"/>
    <property type="evidence" value="ECO:0007669"/>
    <property type="project" value="UniProtKB-SubCell"/>
</dbReference>
<dbReference type="Pfam" id="PF03764">
    <property type="entry name" value="EFG_IV"/>
    <property type="match status" value="1"/>
</dbReference>
<dbReference type="Gene3D" id="3.30.230.10">
    <property type="match status" value="1"/>
</dbReference>
<dbReference type="EMBL" id="DSXR01000051">
    <property type="protein sequence ID" value="HGS86901.1"/>
    <property type="molecule type" value="Genomic_DNA"/>
</dbReference>
<dbReference type="CDD" id="cd01886">
    <property type="entry name" value="EF-G"/>
    <property type="match status" value="1"/>
</dbReference>
<dbReference type="GO" id="GO:0003924">
    <property type="term" value="F:GTPase activity"/>
    <property type="evidence" value="ECO:0007669"/>
    <property type="project" value="InterPro"/>
</dbReference>
<keyword evidence="6" id="KW-0963">Cytoplasm</keyword>
<dbReference type="FunFam" id="3.30.230.10:FF:000003">
    <property type="entry name" value="Elongation factor G"/>
    <property type="match status" value="1"/>
</dbReference>
<dbReference type="NCBIfam" id="NF009381">
    <property type="entry name" value="PRK12740.1-5"/>
    <property type="match status" value="1"/>
</dbReference>
<dbReference type="Pfam" id="PF00679">
    <property type="entry name" value="EFG_C"/>
    <property type="match status" value="1"/>
</dbReference>
<keyword evidence="2 6" id="KW-0547">Nucleotide-binding</keyword>
<dbReference type="SMART" id="SM00838">
    <property type="entry name" value="EFG_C"/>
    <property type="match status" value="1"/>
</dbReference>
<dbReference type="HAMAP" id="MF_00054_B">
    <property type="entry name" value="EF_G_EF_2_B"/>
    <property type="match status" value="1"/>
</dbReference>
<evidence type="ECO:0000256" key="3">
    <source>
        <dbReference type="ARBA" id="ARBA00022768"/>
    </source>
</evidence>
<dbReference type="NCBIfam" id="NF009891">
    <property type="entry name" value="PRK13351.1-1"/>
    <property type="match status" value="1"/>
</dbReference>
<dbReference type="FunFam" id="3.30.70.870:FF:000001">
    <property type="entry name" value="Elongation factor G"/>
    <property type="match status" value="1"/>
</dbReference>
<proteinExistence type="inferred from homology"/>
<evidence type="ECO:0000256" key="6">
    <source>
        <dbReference type="HAMAP-Rule" id="MF_00054"/>
    </source>
</evidence>
<dbReference type="PROSITE" id="PS51722">
    <property type="entry name" value="G_TR_2"/>
    <property type="match status" value="1"/>
</dbReference>